<dbReference type="OrthoDB" id="6693991at2"/>
<keyword evidence="3" id="KW-1185">Reference proteome</keyword>
<sequence length="124" mass="13618">MLKKIALSILLSQTSVSFAQTVQLDELYQRYVEADYSSLELPEYNNEVDFKAVVAALDENMEGGVLAEFSSPNDPETALTRATPADRAAAKFSQLKEGQKVQVKCTVEMTSGSEYLSLGECNLK</sequence>
<feature type="signal peptide" evidence="1">
    <location>
        <begin position="1"/>
        <end position="19"/>
    </location>
</feature>
<dbReference type="AlphaFoldDB" id="A0A2S2FC49"/>
<feature type="chain" id="PRO_5015571856" evidence="1">
    <location>
        <begin position="20"/>
        <end position="124"/>
    </location>
</feature>
<dbReference type="Proteomes" id="UP000245977">
    <property type="component" value="Chromosome"/>
</dbReference>
<protein>
    <submittedName>
        <fullName evidence="2">Uncharacterized protein</fullName>
    </submittedName>
</protein>
<name>A0A2S2FC49_9GAMM</name>
<gene>
    <name evidence="2" type="ORF">DJ533_08250</name>
</gene>
<keyword evidence="1" id="KW-0732">Signal</keyword>
<dbReference type="EMBL" id="CP029397">
    <property type="protein sequence ID" value="AWL28556.1"/>
    <property type="molecule type" value="Genomic_DNA"/>
</dbReference>
<evidence type="ECO:0000313" key="3">
    <source>
        <dbReference type="Proteomes" id="UP000245977"/>
    </source>
</evidence>
<evidence type="ECO:0000313" key="2">
    <source>
        <dbReference type="EMBL" id="AWL28556.1"/>
    </source>
</evidence>
<accession>A0A2S2FC49</accession>
<organism evidence="2 3">
    <name type="scientific">Acinetobacter defluvii</name>
    <dbReference type="NCBI Taxonomy" id="1871111"/>
    <lineage>
        <taxon>Bacteria</taxon>
        <taxon>Pseudomonadati</taxon>
        <taxon>Pseudomonadota</taxon>
        <taxon>Gammaproteobacteria</taxon>
        <taxon>Moraxellales</taxon>
        <taxon>Moraxellaceae</taxon>
        <taxon>Acinetobacter</taxon>
    </lineage>
</organism>
<proteinExistence type="predicted"/>
<dbReference type="RefSeq" id="WP_065991965.1">
    <property type="nucleotide sequence ID" value="NZ_CP029397.2"/>
</dbReference>
<reference evidence="2" key="1">
    <citation type="submission" date="2019-08" db="EMBL/GenBank/DDBJ databases">
        <title>The complete genome of Acinetobacter defluvii strain WCHAD010030.</title>
        <authorList>
            <person name="Hu Y."/>
            <person name="Qin J."/>
            <person name="Feng Y."/>
            <person name="Zong Z."/>
        </authorList>
    </citation>
    <scope>NUCLEOTIDE SEQUENCE</scope>
    <source>
        <strain evidence="2">WCHA30</strain>
    </source>
</reference>
<evidence type="ECO:0000256" key="1">
    <source>
        <dbReference type="SAM" id="SignalP"/>
    </source>
</evidence>
<dbReference type="KEGG" id="adv:DJ533_08250"/>
<dbReference type="STRING" id="1871111.GCA_001704615_00086"/>